<organism evidence="1 2">
    <name type="scientific">Lindgomyces ingoldianus</name>
    <dbReference type="NCBI Taxonomy" id="673940"/>
    <lineage>
        <taxon>Eukaryota</taxon>
        <taxon>Fungi</taxon>
        <taxon>Dikarya</taxon>
        <taxon>Ascomycota</taxon>
        <taxon>Pezizomycotina</taxon>
        <taxon>Dothideomycetes</taxon>
        <taxon>Pleosporomycetidae</taxon>
        <taxon>Pleosporales</taxon>
        <taxon>Lindgomycetaceae</taxon>
        <taxon>Lindgomyces</taxon>
    </lineage>
</organism>
<evidence type="ECO:0000313" key="1">
    <source>
        <dbReference type="EMBL" id="KAF2468420.1"/>
    </source>
</evidence>
<comment type="caution">
    <text evidence="1">The sequence shown here is derived from an EMBL/GenBank/DDBJ whole genome shotgun (WGS) entry which is preliminary data.</text>
</comment>
<proteinExistence type="predicted"/>
<keyword evidence="2" id="KW-1185">Reference proteome</keyword>
<accession>A0ACB6QNE4</accession>
<gene>
    <name evidence="1" type="ORF">BDR25DRAFT_304884</name>
</gene>
<sequence length="849" mass="96058">MAEWEEVEEYQTFGYIDDRYLSADSASRRPLSTRRPLSRGPHERRPSLHRRYHSDNEAISDRGSDFPDFHDPESLPMRAHPISVPRVPSPPIPNWPRLHGEVSRTKQIPSPPPLHRGSRKRVPSLPPRNRRASSPPSKFKQASSPPLFSHRRSSIKVLRPARSRTPRPSSPADDDAYYYSEKRSQSPGMKSRRHERNSYPVPGGFPSAPGVILPEDSRSDVSTSRFGWRPWSTKTPSAATSGSTSRPSASRTSSSGVIGDKIYQYNELRELEFRLIRILPARMSTIKCEILHASLETPPHYIAISYAWGDASDTRRVILESVSIPVAASLHGALEALREKRETVLVWVDALCIDQQNRDERTQQVQMMTRIYSKADSVAIWLGPEADDSNLAAALLEEVASRADSVKDVKSLISAGVGKPDFAAVVSLFERDYWRRLWVVQEVFNAKDIVVYCGSTKLPWDVFRLASHVFWRHKDDLGYYFPGGNNQKVSQNQSTYSQVLVYQGPGSFPDLNSLIGFGEESLLEVMRACRRKLSSDPRDKVFGILGVLPQEIRSEFAVDYTLSVKDVYINVVDYILSTTDSLDIICESIHFPLHTSSASLPTWVPDWSYMPETTALSRICDFSAASTTKTECRFADERRNKIEISAIYVDTIILHGIAVGTLCTLADYLMAFLHWRALLLDSGDNEEEHYNLLVQDTFCRTLCLDQVPSQWDNSTDWLTVCYFVFASLIRDRLPRLSLDRELRRYASAKVNIDSGARRQFLQEHFGSRMMGRCFCITEEGRMGIGSGFMAVGDVVVVPLGCSTPVILRPEGNRGEYRFVGDIYINGYMHGKAVEKWRSGEKELQKYVLH</sequence>
<dbReference type="EMBL" id="MU003515">
    <property type="protein sequence ID" value="KAF2468420.1"/>
    <property type="molecule type" value="Genomic_DNA"/>
</dbReference>
<reference evidence="1" key="1">
    <citation type="journal article" date="2020" name="Stud. Mycol.">
        <title>101 Dothideomycetes genomes: a test case for predicting lifestyles and emergence of pathogens.</title>
        <authorList>
            <person name="Haridas S."/>
            <person name="Albert R."/>
            <person name="Binder M."/>
            <person name="Bloem J."/>
            <person name="Labutti K."/>
            <person name="Salamov A."/>
            <person name="Andreopoulos B."/>
            <person name="Baker S."/>
            <person name="Barry K."/>
            <person name="Bills G."/>
            <person name="Bluhm B."/>
            <person name="Cannon C."/>
            <person name="Castanera R."/>
            <person name="Culley D."/>
            <person name="Daum C."/>
            <person name="Ezra D."/>
            <person name="Gonzalez J."/>
            <person name="Henrissat B."/>
            <person name="Kuo A."/>
            <person name="Liang C."/>
            <person name="Lipzen A."/>
            <person name="Lutzoni F."/>
            <person name="Magnuson J."/>
            <person name="Mondo S."/>
            <person name="Nolan M."/>
            <person name="Ohm R."/>
            <person name="Pangilinan J."/>
            <person name="Park H.-J."/>
            <person name="Ramirez L."/>
            <person name="Alfaro M."/>
            <person name="Sun H."/>
            <person name="Tritt A."/>
            <person name="Yoshinaga Y."/>
            <person name="Zwiers L.-H."/>
            <person name="Turgeon B."/>
            <person name="Goodwin S."/>
            <person name="Spatafora J."/>
            <person name="Crous P."/>
            <person name="Grigoriev I."/>
        </authorList>
    </citation>
    <scope>NUCLEOTIDE SEQUENCE</scope>
    <source>
        <strain evidence="1">ATCC 200398</strain>
    </source>
</reference>
<dbReference type="Proteomes" id="UP000799755">
    <property type="component" value="Unassembled WGS sequence"/>
</dbReference>
<evidence type="ECO:0000313" key="2">
    <source>
        <dbReference type="Proteomes" id="UP000799755"/>
    </source>
</evidence>
<name>A0ACB6QNE4_9PLEO</name>
<protein>
    <submittedName>
        <fullName evidence="1">Uncharacterized protein</fullName>
    </submittedName>
</protein>